<protein>
    <recommendedName>
        <fullName evidence="4">HTH marR-type domain-containing protein</fullName>
    </recommendedName>
</protein>
<dbReference type="SMART" id="SM00347">
    <property type="entry name" value="HTH_MARR"/>
    <property type="match status" value="1"/>
</dbReference>
<evidence type="ECO:0000313" key="6">
    <source>
        <dbReference type="Proteomes" id="UP000253209"/>
    </source>
</evidence>
<name>A0A367GMG9_9SPHI</name>
<dbReference type="GO" id="GO:0003677">
    <property type="term" value="F:DNA binding"/>
    <property type="evidence" value="ECO:0007669"/>
    <property type="project" value="UniProtKB-KW"/>
</dbReference>
<dbReference type="InterPro" id="IPR036390">
    <property type="entry name" value="WH_DNA-bd_sf"/>
</dbReference>
<evidence type="ECO:0000256" key="3">
    <source>
        <dbReference type="ARBA" id="ARBA00023163"/>
    </source>
</evidence>
<evidence type="ECO:0000256" key="1">
    <source>
        <dbReference type="ARBA" id="ARBA00023015"/>
    </source>
</evidence>
<dbReference type="RefSeq" id="WP_114005647.1">
    <property type="nucleotide sequence ID" value="NZ_QGDC01000006.1"/>
</dbReference>
<dbReference type="PANTHER" id="PTHR42756:SF1">
    <property type="entry name" value="TRANSCRIPTIONAL REPRESSOR OF EMRAB OPERON"/>
    <property type="match status" value="1"/>
</dbReference>
<feature type="domain" description="HTH marR-type" evidence="4">
    <location>
        <begin position="53"/>
        <end position="186"/>
    </location>
</feature>
<dbReference type="EMBL" id="QGDC01000006">
    <property type="protein sequence ID" value="RCH54664.1"/>
    <property type="molecule type" value="Genomic_DNA"/>
</dbReference>
<sequence>MEETVKLVNRWAEFRKVYANGTLEEFYRFELAKRDTGALASEHIKGNDPQSTDNRFMKVIARLHLSYNVYLRIALKDTPLAAIEKFSFLAALNVIGESNKTQVINYAMMEMSTGSDILNRLIKDQFITQRNDPGDKRSKLIKITEKGFEVLQQCFERTAMVRSVLLEGLTEDEEKICVQILYPIQEKHTKLAVENKNKTIEEILQLQKLSTN</sequence>
<dbReference type="InterPro" id="IPR036388">
    <property type="entry name" value="WH-like_DNA-bd_sf"/>
</dbReference>
<evidence type="ECO:0000259" key="4">
    <source>
        <dbReference type="PROSITE" id="PS50995"/>
    </source>
</evidence>
<dbReference type="PROSITE" id="PS50995">
    <property type="entry name" value="HTH_MARR_2"/>
    <property type="match status" value="1"/>
</dbReference>
<accession>A0A367GMG9</accession>
<proteinExistence type="predicted"/>
<dbReference type="PANTHER" id="PTHR42756">
    <property type="entry name" value="TRANSCRIPTIONAL REGULATOR, MARR"/>
    <property type="match status" value="1"/>
</dbReference>
<keyword evidence="2" id="KW-0238">DNA-binding</keyword>
<keyword evidence="3" id="KW-0804">Transcription</keyword>
<dbReference type="Pfam" id="PF13463">
    <property type="entry name" value="HTH_27"/>
    <property type="match status" value="1"/>
</dbReference>
<dbReference type="Proteomes" id="UP000253209">
    <property type="component" value="Unassembled WGS sequence"/>
</dbReference>
<dbReference type="GO" id="GO:0003700">
    <property type="term" value="F:DNA-binding transcription factor activity"/>
    <property type="evidence" value="ECO:0007669"/>
    <property type="project" value="InterPro"/>
</dbReference>
<comment type="caution">
    <text evidence="5">The sequence shown here is derived from an EMBL/GenBank/DDBJ whole genome shotgun (WGS) entry which is preliminary data.</text>
</comment>
<evidence type="ECO:0000256" key="2">
    <source>
        <dbReference type="ARBA" id="ARBA00023125"/>
    </source>
</evidence>
<keyword evidence="6" id="KW-1185">Reference proteome</keyword>
<dbReference type="OrthoDB" id="961069at2"/>
<reference evidence="5 6" key="1">
    <citation type="submission" date="2018-05" db="EMBL/GenBank/DDBJ databases">
        <title>Mucilaginibacter hurinus sp. nov., isolated from briquette warehouse soil.</title>
        <authorList>
            <person name="Choi L."/>
        </authorList>
    </citation>
    <scope>NUCLEOTIDE SEQUENCE [LARGE SCALE GENOMIC DNA]</scope>
    <source>
        <strain evidence="5 6">ZR32</strain>
    </source>
</reference>
<gene>
    <name evidence="5" type="ORF">DJ568_12660</name>
</gene>
<dbReference type="Gene3D" id="1.10.10.10">
    <property type="entry name" value="Winged helix-like DNA-binding domain superfamily/Winged helix DNA-binding domain"/>
    <property type="match status" value="1"/>
</dbReference>
<keyword evidence="1" id="KW-0805">Transcription regulation</keyword>
<organism evidence="5 6">
    <name type="scientific">Mucilaginibacter hurinus</name>
    <dbReference type="NCBI Taxonomy" id="2201324"/>
    <lineage>
        <taxon>Bacteria</taxon>
        <taxon>Pseudomonadati</taxon>
        <taxon>Bacteroidota</taxon>
        <taxon>Sphingobacteriia</taxon>
        <taxon>Sphingobacteriales</taxon>
        <taxon>Sphingobacteriaceae</taxon>
        <taxon>Mucilaginibacter</taxon>
    </lineage>
</organism>
<evidence type="ECO:0000313" key="5">
    <source>
        <dbReference type="EMBL" id="RCH54664.1"/>
    </source>
</evidence>
<dbReference type="InterPro" id="IPR000835">
    <property type="entry name" value="HTH_MarR-typ"/>
</dbReference>
<dbReference type="AlphaFoldDB" id="A0A367GMG9"/>
<dbReference type="SUPFAM" id="SSF46785">
    <property type="entry name" value="Winged helix' DNA-binding domain"/>
    <property type="match status" value="1"/>
</dbReference>